<dbReference type="AlphaFoldDB" id="A0AAD4LJ68"/>
<name>A0AAD4LJ68_9AGAM</name>
<sequence length="257" mass="27754">MCRQFDWQLSAISQISTQLSPFLSGVGQLDVRTFPPSAGGHDDLDTARWIELLRPFDGVERLRVADELVLDIARALQRVTSELEDPELFPALRELFFLGNSREFPDALETIAPFISARQLSERPVVMAIELVKVHGACGEGAKDLPKRDMVVVRQGRAGPAGVSESIGGGAVTVFEAFEGNCVGLGHCSVGEVLTKSSKCITVSESQLALEVSAIPAHDSISVLVYKVTIESSLRSETGMTDVTRYALRVTFYGAGA</sequence>
<proteinExistence type="predicted"/>
<evidence type="ECO:0000313" key="2">
    <source>
        <dbReference type="Proteomes" id="UP001201163"/>
    </source>
</evidence>
<dbReference type="EMBL" id="JAKELL010000030">
    <property type="protein sequence ID" value="KAH8990537.1"/>
    <property type="molecule type" value="Genomic_DNA"/>
</dbReference>
<keyword evidence="2" id="KW-1185">Reference proteome</keyword>
<reference evidence="1" key="1">
    <citation type="submission" date="2022-01" db="EMBL/GenBank/DDBJ databases">
        <title>Comparative genomics reveals a dynamic genome evolution in the ectomycorrhizal milk-cap (Lactarius) mushrooms.</title>
        <authorList>
            <consortium name="DOE Joint Genome Institute"/>
            <person name="Lebreton A."/>
            <person name="Tang N."/>
            <person name="Kuo A."/>
            <person name="LaButti K."/>
            <person name="Drula E."/>
            <person name="Barry K."/>
            <person name="Clum A."/>
            <person name="Lipzen A."/>
            <person name="Mousain D."/>
            <person name="Ng V."/>
            <person name="Wang R."/>
            <person name="Wang X."/>
            <person name="Dai Y."/>
            <person name="Henrissat B."/>
            <person name="Grigoriev I.V."/>
            <person name="Guerin-Laguette A."/>
            <person name="Yu F."/>
            <person name="Martin F.M."/>
        </authorList>
    </citation>
    <scope>NUCLEOTIDE SEQUENCE</scope>
    <source>
        <strain evidence="1">QP</strain>
    </source>
</reference>
<dbReference type="Proteomes" id="UP001201163">
    <property type="component" value="Unassembled WGS sequence"/>
</dbReference>
<protein>
    <submittedName>
        <fullName evidence="1">Uncharacterized protein</fullName>
    </submittedName>
</protein>
<organism evidence="1 2">
    <name type="scientific">Lactarius akahatsu</name>
    <dbReference type="NCBI Taxonomy" id="416441"/>
    <lineage>
        <taxon>Eukaryota</taxon>
        <taxon>Fungi</taxon>
        <taxon>Dikarya</taxon>
        <taxon>Basidiomycota</taxon>
        <taxon>Agaricomycotina</taxon>
        <taxon>Agaricomycetes</taxon>
        <taxon>Russulales</taxon>
        <taxon>Russulaceae</taxon>
        <taxon>Lactarius</taxon>
    </lineage>
</organism>
<comment type="caution">
    <text evidence="1">The sequence shown here is derived from an EMBL/GenBank/DDBJ whole genome shotgun (WGS) entry which is preliminary data.</text>
</comment>
<evidence type="ECO:0000313" key="1">
    <source>
        <dbReference type="EMBL" id="KAH8990537.1"/>
    </source>
</evidence>
<accession>A0AAD4LJ68</accession>
<gene>
    <name evidence="1" type="ORF">EDB92DRAFT_1816726</name>
</gene>